<feature type="compositionally biased region" description="Low complexity" evidence="1">
    <location>
        <begin position="130"/>
        <end position="143"/>
    </location>
</feature>
<reference evidence="2 3" key="1">
    <citation type="submission" date="2017-03" db="EMBL/GenBank/DDBJ databases">
        <title>WGS assembly of Porphyra umbilicalis.</title>
        <authorList>
            <person name="Brawley S.H."/>
            <person name="Blouin N.A."/>
            <person name="Ficko-Blean E."/>
            <person name="Wheeler G.L."/>
            <person name="Lohr M."/>
            <person name="Goodson H.V."/>
            <person name="Jenkins J.W."/>
            <person name="Blaby-Haas C.E."/>
            <person name="Helliwell K.E."/>
            <person name="Chan C."/>
            <person name="Marriage T."/>
            <person name="Bhattacharya D."/>
            <person name="Klein A.S."/>
            <person name="Badis Y."/>
            <person name="Brodie J."/>
            <person name="Cao Y."/>
            <person name="Collen J."/>
            <person name="Dittami S.M."/>
            <person name="Gachon C.M."/>
            <person name="Green B.R."/>
            <person name="Karpowicz S."/>
            <person name="Kim J.W."/>
            <person name="Kudahl U."/>
            <person name="Lin S."/>
            <person name="Michel G."/>
            <person name="Mittag M."/>
            <person name="Olson B.J."/>
            <person name="Pangilinan J."/>
            <person name="Peng Y."/>
            <person name="Qiu H."/>
            <person name="Shu S."/>
            <person name="Singer J.T."/>
            <person name="Smith A.G."/>
            <person name="Sprecher B.N."/>
            <person name="Wagner V."/>
            <person name="Wang W."/>
            <person name="Wang Z.-Y."/>
            <person name="Yan J."/>
            <person name="Yarish C."/>
            <person name="Zoeuner-Riek S."/>
            <person name="Zhuang Y."/>
            <person name="Zou Y."/>
            <person name="Lindquist E.A."/>
            <person name="Grimwood J."/>
            <person name="Barry K."/>
            <person name="Rokhsar D.S."/>
            <person name="Schmutz J."/>
            <person name="Stiller J.W."/>
            <person name="Grossman A.R."/>
            <person name="Prochnik S.E."/>
        </authorList>
    </citation>
    <scope>NUCLEOTIDE SEQUENCE [LARGE SCALE GENOMIC DNA]</scope>
    <source>
        <strain evidence="2">4086291</strain>
    </source>
</reference>
<keyword evidence="3" id="KW-1185">Reference proteome</keyword>
<dbReference type="Proteomes" id="UP000218209">
    <property type="component" value="Unassembled WGS sequence"/>
</dbReference>
<evidence type="ECO:0000313" key="2">
    <source>
        <dbReference type="EMBL" id="OSX70147.1"/>
    </source>
</evidence>
<name>A0A1X6NNI3_PORUM</name>
<sequence length="333" mass="31947">MQVTVLVGRQKHALTLPASATFADVQVVLLAALSAPTSARPGDVKLLWRGRAVADVTAGTAAAGVVDGARLVALVPRSCLPAAGAGGGGGCSSGGGGGGSGSSGGGGGGSGRSGGGGGGSGRSGGGGGPAIQPTAKAAAAGPPIDLGDPVPTDGSPHVLVLHGGARYCVRLPPAERPATGVTPAPPPHPFATLTDRLAALTGLLPPHQRLLLRGAPFTGSTPPGRLRAGAKLLLLRSESGAAADDAAADADAVAADVAATTAGLRSLLATGGRAGGTEGDVRGGVLLARGEDLARVVADRVGGGGVAAQRLRAAAAEMGDVMDLVRAALRRER</sequence>
<dbReference type="AlphaFoldDB" id="A0A1X6NNI3"/>
<evidence type="ECO:0000313" key="3">
    <source>
        <dbReference type="Proteomes" id="UP000218209"/>
    </source>
</evidence>
<feature type="compositionally biased region" description="Gly residues" evidence="1">
    <location>
        <begin position="85"/>
        <end position="129"/>
    </location>
</feature>
<protein>
    <recommendedName>
        <fullName evidence="4">Ubiquitin-like domain-containing protein</fullName>
    </recommendedName>
</protein>
<organism evidence="2 3">
    <name type="scientific">Porphyra umbilicalis</name>
    <name type="common">Purple laver</name>
    <name type="synonym">Red alga</name>
    <dbReference type="NCBI Taxonomy" id="2786"/>
    <lineage>
        <taxon>Eukaryota</taxon>
        <taxon>Rhodophyta</taxon>
        <taxon>Bangiophyceae</taxon>
        <taxon>Bangiales</taxon>
        <taxon>Bangiaceae</taxon>
        <taxon>Porphyra</taxon>
    </lineage>
</organism>
<gene>
    <name evidence="2" type="ORF">BU14_0883s0002</name>
</gene>
<evidence type="ECO:0008006" key="4">
    <source>
        <dbReference type="Google" id="ProtNLM"/>
    </source>
</evidence>
<feature type="region of interest" description="Disordered" evidence="1">
    <location>
        <begin position="85"/>
        <end position="157"/>
    </location>
</feature>
<proteinExistence type="predicted"/>
<dbReference type="EMBL" id="KV919304">
    <property type="protein sequence ID" value="OSX70147.1"/>
    <property type="molecule type" value="Genomic_DNA"/>
</dbReference>
<evidence type="ECO:0000256" key="1">
    <source>
        <dbReference type="SAM" id="MobiDB-lite"/>
    </source>
</evidence>
<accession>A0A1X6NNI3</accession>